<comment type="caution">
    <text evidence="1">The sequence shown here is derived from an EMBL/GenBank/DDBJ whole genome shotgun (WGS) entry which is preliminary data.</text>
</comment>
<accession>A0A8X6FRJ9</accession>
<dbReference type="EMBL" id="BMAO01032919">
    <property type="protein sequence ID" value="GFQ85694.1"/>
    <property type="molecule type" value="Genomic_DNA"/>
</dbReference>
<proteinExistence type="predicted"/>
<keyword evidence="2" id="KW-1185">Reference proteome</keyword>
<reference evidence="1" key="1">
    <citation type="submission" date="2020-07" db="EMBL/GenBank/DDBJ databases">
        <title>Multicomponent nature underlies the extraordinary mechanical properties of spider dragline silk.</title>
        <authorList>
            <person name="Kono N."/>
            <person name="Nakamura H."/>
            <person name="Mori M."/>
            <person name="Yoshida Y."/>
            <person name="Ohtoshi R."/>
            <person name="Malay A.D."/>
            <person name="Moran D.A.P."/>
            <person name="Tomita M."/>
            <person name="Numata K."/>
            <person name="Arakawa K."/>
        </authorList>
    </citation>
    <scope>NUCLEOTIDE SEQUENCE</scope>
</reference>
<dbReference type="Proteomes" id="UP000887116">
    <property type="component" value="Unassembled WGS sequence"/>
</dbReference>
<name>A0A8X6FRJ9_TRICU</name>
<organism evidence="1 2">
    <name type="scientific">Trichonephila clavata</name>
    <name type="common">Joro spider</name>
    <name type="synonym">Nephila clavata</name>
    <dbReference type="NCBI Taxonomy" id="2740835"/>
    <lineage>
        <taxon>Eukaryota</taxon>
        <taxon>Metazoa</taxon>
        <taxon>Ecdysozoa</taxon>
        <taxon>Arthropoda</taxon>
        <taxon>Chelicerata</taxon>
        <taxon>Arachnida</taxon>
        <taxon>Araneae</taxon>
        <taxon>Araneomorphae</taxon>
        <taxon>Entelegynae</taxon>
        <taxon>Araneoidea</taxon>
        <taxon>Nephilidae</taxon>
        <taxon>Trichonephila</taxon>
    </lineage>
</organism>
<dbReference type="AlphaFoldDB" id="A0A8X6FRJ9"/>
<keyword evidence="1" id="KW-0675">Receptor</keyword>
<sequence length="90" mass="9944">MQEDAHRPGDSQELSPSWRTKLCARPVMAFSHDPNKPLLHQDSSSSNDSSDACATTVVIGSVLSIDEDSMIWYQPFRSGMVDVPLHNEGE</sequence>
<gene>
    <name evidence="1" type="primary">NCL1_36745</name>
    <name evidence="1" type="ORF">TNCT_624331</name>
</gene>
<evidence type="ECO:0000313" key="1">
    <source>
        <dbReference type="EMBL" id="GFQ85694.1"/>
    </source>
</evidence>
<protein>
    <submittedName>
        <fullName evidence="1">G protein-coupled receptor</fullName>
    </submittedName>
</protein>
<evidence type="ECO:0000313" key="2">
    <source>
        <dbReference type="Proteomes" id="UP000887116"/>
    </source>
</evidence>